<protein>
    <submittedName>
        <fullName evidence="9">Lantibiotic ABC transporter permease</fullName>
    </submittedName>
</protein>
<feature type="transmembrane region" description="Helical" evidence="7">
    <location>
        <begin position="28"/>
        <end position="46"/>
    </location>
</feature>
<keyword evidence="5 7" id="KW-0472">Membrane</keyword>
<gene>
    <name evidence="9" type="ORF">AOC03_04895</name>
</gene>
<dbReference type="Proteomes" id="UP000059847">
    <property type="component" value="Chromosome"/>
</dbReference>
<evidence type="ECO:0000256" key="4">
    <source>
        <dbReference type="ARBA" id="ARBA00022989"/>
    </source>
</evidence>
<name>A0A0M4TUV8_9GAMM</name>
<evidence type="ECO:0000256" key="3">
    <source>
        <dbReference type="ARBA" id="ARBA00022692"/>
    </source>
</evidence>
<sequence>MKRTLWRRLTAPIIEPYARYQHADVLHAIRLGVAVLTALLLNRITHLPHGEWTTITVFVILGLLQYQGAIYTKAKERILGTVFGVAVGLAFLWLSQDIDTWLWLYYVLIGVISGFIGYVAVKQLGYIGLLTGITMLMIVSSPNHDNIAQDGLYRAFNILLGAGIAVAATLILPLKSTLMWRFLLASNLDACSNLYAGVGHHIDAETLIDKPFQYVEVDTVSSVIYPTSHAVPDVPVDKALSKALQDINKRLLAVRPHIAATASETGLDKDTIETIQRAHRNIIGTIDLLLTAAPRLATIEIDADNRILLIHYQHELTQAMQHMAAVLRSPSDEVFRPITRIAVSDYPSVQHLAFEWQGYFWLTKTLQAQLQQLSDLLQMTKPRWFSASGVRYQRREQRRIVEHGGETDLDL</sequence>
<dbReference type="PANTHER" id="PTHR30509:SF9">
    <property type="entry name" value="MULTIDRUG RESISTANCE PROTEIN MDTO"/>
    <property type="match status" value="1"/>
</dbReference>
<dbReference type="OrthoDB" id="6653789at2"/>
<keyword evidence="4 7" id="KW-1133">Transmembrane helix</keyword>
<evidence type="ECO:0000256" key="1">
    <source>
        <dbReference type="ARBA" id="ARBA00004651"/>
    </source>
</evidence>
<evidence type="ECO:0000256" key="7">
    <source>
        <dbReference type="SAM" id="Phobius"/>
    </source>
</evidence>
<reference evidence="9 10" key="1">
    <citation type="submission" date="2015-09" db="EMBL/GenBank/DDBJ databases">
        <title>Complete genome of Psychrobacter urativorans R10.10B.</title>
        <authorList>
            <person name="See-Too W.S."/>
            <person name="Chan K.G."/>
        </authorList>
    </citation>
    <scope>NUCLEOTIDE SEQUENCE [LARGE SCALE GENOMIC DNA]</scope>
    <source>
        <strain evidence="9 10">R10.10B</strain>
    </source>
</reference>
<dbReference type="AlphaFoldDB" id="A0A0M4TUV8"/>
<keyword evidence="2" id="KW-1003">Cell membrane</keyword>
<dbReference type="STRING" id="45610.AOC03_04895"/>
<comment type="similarity">
    <text evidence="6">Belongs to the YccS/YhfK family.</text>
</comment>
<keyword evidence="10" id="KW-1185">Reference proteome</keyword>
<evidence type="ECO:0000313" key="10">
    <source>
        <dbReference type="Proteomes" id="UP000059847"/>
    </source>
</evidence>
<feature type="domain" description="Integral membrane bound transporter" evidence="8">
    <location>
        <begin position="38"/>
        <end position="167"/>
    </location>
</feature>
<evidence type="ECO:0000256" key="5">
    <source>
        <dbReference type="ARBA" id="ARBA00023136"/>
    </source>
</evidence>
<keyword evidence="3 7" id="KW-0812">Transmembrane</keyword>
<feature type="transmembrane region" description="Helical" evidence="7">
    <location>
        <begin position="155"/>
        <end position="174"/>
    </location>
</feature>
<dbReference type="RefSeq" id="WP_062533860.1">
    <property type="nucleotide sequence ID" value="NZ_CP012678.1"/>
</dbReference>
<feature type="transmembrane region" description="Helical" evidence="7">
    <location>
        <begin position="52"/>
        <end position="71"/>
    </location>
</feature>
<dbReference type="InterPro" id="IPR049453">
    <property type="entry name" value="Memb_transporter_dom"/>
</dbReference>
<dbReference type="KEGG" id="pur:AOC03_04895"/>
<dbReference type="Pfam" id="PF13515">
    <property type="entry name" value="FUSC_2"/>
    <property type="match status" value="1"/>
</dbReference>
<evidence type="ECO:0000256" key="6">
    <source>
        <dbReference type="ARBA" id="ARBA00043993"/>
    </source>
</evidence>
<dbReference type="PANTHER" id="PTHR30509">
    <property type="entry name" value="P-HYDROXYBENZOIC ACID EFFLUX PUMP SUBUNIT-RELATED"/>
    <property type="match status" value="1"/>
</dbReference>
<feature type="transmembrane region" description="Helical" evidence="7">
    <location>
        <begin position="126"/>
        <end position="143"/>
    </location>
</feature>
<evidence type="ECO:0000259" key="8">
    <source>
        <dbReference type="Pfam" id="PF13515"/>
    </source>
</evidence>
<accession>A0A0M4TUV8</accession>
<evidence type="ECO:0000313" key="9">
    <source>
        <dbReference type="EMBL" id="ALF59474.1"/>
    </source>
</evidence>
<proteinExistence type="inferred from homology"/>
<dbReference type="EMBL" id="CP012678">
    <property type="protein sequence ID" value="ALF59474.1"/>
    <property type="molecule type" value="Genomic_DNA"/>
</dbReference>
<organism evidence="9 10">
    <name type="scientific">Psychrobacter urativorans</name>
    <dbReference type="NCBI Taxonomy" id="45610"/>
    <lineage>
        <taxon>Bacteria</taxon>
        <taxon>Pseudomonadati</taxon>
        <taxon>Pseudomonadota</taxon>
        <taxon>Gammaproteobacteria</taxon>
        <taxon>Moraxellales</taxon>
        <taxon>Moraxellaceae</taxon>
        <taxon>Psychrobacter</taxon>
    </lineage>
</organism>
<feature type="transmembrane region" description="Helical" evidence="7">
    <location>
        <begin position="101"/>
        <end position="121"/>
    </location>
</feature>
<evidence type="ECO:0000256" key="2">
    <source>
        <dbReference type="ARBA" id="ARBA00022475"/>
    </source>
</evidence>
<feature type="transmembrane region" description="Helical" evidence="7">
    <location>
        <begin position="78"/>
        <end position="95"/>
    </location>
</feature>
<comment type="subcellular location">
    <subcellularLocation>
        <location evidence="1">Cell membrane</location>
        <topology evidence="1">Multi-pass membrane protein</topology>
    </subcellularLocation>
</comment>
<dbReference type="GO" id="GO:0005886">
    <property type="term" value="C:plasma membrane"/>
    <property type="evidence" value="ECO:0007669"/>
    <property type="project" value="UniProtKB-SubCell"/>
</dbReference>